<dbReference type="VEuPathDB" id="FungiDB:RhiirFUN_014832"/>
<evidence type="ECO:0000259" key="1">
    <source>
        <dbReference type="SMART" id="SM00382"/>
    </source>
</evidence>
<organism evidence="2 3">
    <name type="scientific">Rhizophagus irregularis</name>
    <dbReference type="NCBI Taxonomy" id="588596"/>
    <lineage>
        <taxon>Eukaryota</taxon>
        <taxon>Fungi</taxon>
        <taxon>Fungi incertae sedis</taxon>
        <taxon>Mucoromycota</taxon>
        <taxon>Glomeromycotina</taxon>
        <taxon>Glomeromycetes</taxon>
        <taxon>Glomerales</taxon>
        <taxon>Glomeraceae</taxon>
        <taxon>Rhizophagus</taxon>
    </lineage>
</organism>
<dbReference type="Gene3D" id="3.40.50.300">
    <property type="entry name" value="P-loop containing nucleotide triphosphate hydrolases"/>
    <property type="match status" value="1"/>
</dbReference>
<gene>
    <name evidence="2" type="ORF">RhiirA4_493771</name>
</gene>
<dbReference type="Proteomes" id="UP000234323">
    <property type="component" value="Unassembled WGS sequence"/>
</dbReference>
<dbReference type="SMART" id="SM00382">
    <property type="entry name" value="AAA"/>
    <property type="match status" value="2"/>
</dbReference>
<evidence type="ECO:0000313" key="3">
    <source>
        <dbReference type="Proteomes" id="UP000234323"/>
    </source>
</evidence>
<dbReference type="InterPro" id="IPR003593">
    <property type="entry name" value="AAA+_ATPase"/>
</dbReference>
<dbReference type="VEuPathDB" id="FungiDB:FUN_012277"/>
<evidence type="ECO:0000313" key="2">
    <source>
        <dbReference type="EMBL" id="PKY51404.1"/>
    </source>
</evidence>
<dbReference type="VEuPathDB" id="FungiDB:RhiirA1_505156"/>
<dbReference type="GO" id="GO:0016887">
    <property type="term" value="F:ATP hydrolysis activity"/>
    <property type="evidence" value="ECO:0007669"/>
    <property type="project" value="InterPro"/>
</dbReference>
<reference evidence="2 3" key="1">
    <citation type="submission" date="2015-10" db="EMBL/GenBank/DDBJ databases">
        <title>Genome analyses suggest a sexual origin of heterokaryosis in a supposedly ancient asexual fungus.</title>
        <authorList>
            <person name="Ropars J."/>
            <person name="Sedzielewska K."/>
            <person name="Noel J."/>
            <person name="Charron P."/>
            <person name="Farinelli L."/>
            <person name="Marton T."/>
            <person name="Kruger M."/>
            <person name="Pelin A."/>
            <person name="Brachmann A."/>
            <person name="Corradi N."/>
        </authorList>
    </citation>
    <scope>NUCLEOTIDE SEQUENCE [LARGE SCALE GENOMIC DNA]</scope>
    <source>
        <strain evidence="2 3">A4</strain>
    </source>
</reference>
<name>A0A2I1GXZ6_9GLOM</name>
<dbReference type="VEuPathDB" id="FungiDB:RhiirA1_541960"/>
<sequence length="4094" mass="481134">MGSKWILENNNDININVIFHVHLPEGIEKNGNPIVLGDGKELGSWENPIVKLHQPFPRNPTYWRSDPVIISLSNVNEIKDIQYKYAIHIRRYNIHGIKEEIALEGNGIQDNRMLDIERNDQFDIWKNNYNFSERYHIKNNNIHDFAFVDYVCNTVKKKNLKEKVLEYQCLLTHYKELTLRVLTLKFITNRVDSGSRENRLFLCLLLGFFIARQDAFYMLPDQFPSALLLKALHEYKLEDLPLDVKDHMYTAITTLVQHNAFQMKFDWLVIFTIAAEVDPNHDFIERLSALKYPDENSLAKFIKEAEIIKPYFNSIEFETYVKLAKWLIQLCHNMDYLFILWDDIFLHNESVSKYFTEQVRANISHDDAVALERNFKRLSKDYQDRVSGVFRDQVIFLLESPNRKWTYENINAVKNLLHEDSLNWHRDEFIQSLELIPHSHTLELLNIFPEILDDWFRNEFSDTKEKRIPKICVNWFKNLLFKLDTNTSNKKSVNESNFIFSVFQQLDLIYPLLGQRINIWRDLTAIAMDRVKNCSEDRIFAATKLIVQIKQDNVKVSFLEMVKDILNKSTLQTHDQLLNNIRIICDCKTTKILNIPNIMSEDILYHIVTILQSQSTVSSASEHHLSILKASKFWNIILRATGNVAKLNSNPFVKNIKMSINEIAGLLIEKTIGIQLLQQILEYNDEYLFRHFDAAVPKKKKLGDVIVSRDEIAKLRKIYNNYQTQLYVLSKFYNGFCPIEKVTDVADYIRDVKQQYQNLNKIKVKQVLSSDHWAFHEKTLDGARRCYKFSLSQSFRNIFEACIREDTAATKVEYITQTLIPIVFEKYGAMCKQLEEWKKLKCLDAFLFFKNVENINAELDLMEGCDKYKSQEFIQTLERLSKTPNWIEKFEELEKVVKIFGVTHYDDDRLSKSIRSLKEVELGQINNFFDCPDRSLSNVNQDCWELIRVLSNANDLIISFKKICKHDIKNLINGIDEVHEDMVSLLIQVRQFLFPLMNNEMGGIDSFLVALLNVVEKDPTLGEKIALFNCNNIALRNMYNNIQYREIISEKIENAVSNGTYIFTREDNECFVSFKYFSKTNVVMYNMNDILDLREQALLITNEEFVAQVNIAQEIINIMSSLIQIGHFDYRKFEKELQGTDNMKDYQKLLKDEFKKWEDIVDRAQEKCYYLTFFTTRQILAFYDYFTSEKLDKENEEECKTLIRFVNSKAQLPSHGDVRGILNGFKDHFEILCEIGNELEKIFRDIPKQSRKLKGFGHDIITKGKLFVVTYTDKIQVLNTIMSLYASYRYYPDPWQILICTSSTTMEELMIFIKRSFSALNNGYKNRMFCIINLELLDFELQYNFINYIKVMQLEYKNENYLLALLCYQKSEMSNYILDQFSLKAQEINELDTETLQEVYQELFTNITYISSDLSGQGKTEWIKEASYSKQKIPLSFLISDNMNLEYLVNKLKACKLKQIQSLHINILSTDYPEEVNLFLFELFFKLVSYNNIRVSIPDIFIFIEVSSSVNRNLLRYLPMLRFPHHKHLSWNIKDFRVSQEVTSSIQIVCRYLKLYDLGKIDIKEIFVQAQESANDPLSQDICQHLIMKYFFNENHEDDKNISSFKYIEIFVNILSDQLIRLSSSQYFTINNLKLNSKEANIRSTIIKSLLSTSKNFINQSIKVKTTQLKSLTPKYENEIIKFDNSYDYILFFDSQTSNSFTVLYHDKDKVPDNIRLLLKSQVPVSPENWELDDYNAMTANELLLKLEAIAHGSDKELSLPEYALSVDNLTKMALILLRVRASIPVVICGEAGCGKTSLITYLAMIVEVQFYTLTIHAGIDEKSIMMFMNDALKKAEGAEIWILFDEINTCSHLGLLADIISNRKFKDKFIHPNIRLFATCNPYRCRKRIQSESSKDKRHDDENQINLVYQVKPLPDQILDYVWDFGIIKPNDEYKYIQIMVEKELKNNLAHPVFFELLFTSQKFIRKVGEQYNVSLRDVKRAIKLVKFFYNSLENRPVYRKGHIYPPSSNPTIRTRSYVLALSLCYHSRLHKQELRKKYRHEMEQILQNHKINIGENMFAKIIREEQEDYINRMRCPPNVAKNEALLENVLTTIVCILTRIPVFIIGEAGTSKSLAIRLIISNLRGSDSNDEYFKSLPQIYLIPLQVSPFLTSDSIIKVFDKANRYQETSTKQFPVISAVLLENVELAEANSVNPLKVLHSLLEPNFPVIGPTVSIIGISNRHLDVSKSSRALLVQRPIFDLDDLVNSVLNTKIIWPGERSAIECLAKAYLEYVKCGQASLNFHGLRDYYALVNQISLNEMTPENIQIALFRNFGGTKNIKLCEKYFGDFIRIFNSNCPWFYKQIPTEQLINSNLNYHDGRHLMIIDESDSIANLLTYQLRNLDPVLIFGSQFPDDQNDYSYSVMRKIMMYVEAGRLLILTDLEVIYGNLYNLWDQNCNATRNFEFVTRVTLGAYTTPMLYVSPSFKCIIVMNENNLASADPSLLNRFEKQRMSVNDILNDGQKLLVDYLNNWVKQMLTTSVKVNSATQLCNIFDQKDLFVGFSENETLQSLVVNVIMNNPEANDDTILEKCKECLITIASPDGIVRSELSSLKRDEINRWKHIYFYRQHHDSLYDYFYASLNQEKSLADPKRQLIIINTFSKINTDINSCLKDFLRYQLYNLSIFRTEAQFSDLVKKFFFESADQILFLQCDVKTINTKCIKLVKCIIEQFQDEFFTKRDTNMPMKHVCVILHIQRGYESVISNFICDWKQVTIESLEPPEVPSIDLLDKSLYDIINSIQFEKIINSTMPFEKLLHDELLWCLSCIEYQQSDEYYKDYVSTLNKQILNDPYFVECIKTKAFEWISENCKNWQYEVASNKEYLSKFDYFSMALQNSVRIIIKQTIAKILYSLEKLSATSTFFNNENRKEFDEERELSDLWKRFFMDNTIINIDNLCEPKPSIYKIPYLINDLKFPFSYYFMNLINYYEKYYYEELDILKQVSENINNELYEDHIEDFKNNLISIHPNFEYLQKYSEFYYNDFIRIILSIYSIKLTSKENLDFILRNLIGVTEDKIIDPFILHIYWWKYSNEILIQLKLVETFPNIIIKVQNDFIVHGKLAQDLFRESINSILQNICDDKPWKQDMDYILSILSVTEVIDDDSGKFSNLIICNDLLKINSIPLEKIKEIIYLGKSGKKQEFITAEIINLVFNSLDDNNNDITPIISFISFITRNLKLIPLESDVRIITKAQNDFIVHGQLGQYLFRESINTILQNICDDKPWKQDMDYILSILPIIKEIDNDLENFSNLNLLLICGDLFKINSIPSEKIKEIIYLGKSGKKHEFITTEIINLVFSNLNNNNINPIISFLTRSLKFIPLESDARLILYQNIFSQGSFKLMSSSIIKKIFTTEIQQNKQIFFALIKNSEEALQLSIRLKTINDNFKNIDSHIMELCSKIIQTIFNEFELDELLLYFKDSIEAIITQKDLSLQQMTSIAFLKEFINKFWNNYFQKNNSISKSLIQKINEALKNIHPSIKFIQSYFVLNLYQQSSFDMDQLEILKKEFIWLENFTNVETKNLPKLWKPIRKVNFNDFYNFCNNLVLDKYPLLSVFLKHYEKLKLIKFLHPIIKFVKILNFKLEHHLTRKEAQNMTFHEFIKKESADDDEYASNLKVLFEKFAFSWNSIINYIIQYQCKELPYDKPIMNLELPVIFGLIDQKDTGIYLCAIIDFLIKLHNEFLDNIKAIFANKCENLKFFEVLSWNNLISETYCTKSKKVILAQDNNFINYEWNDKIFRYNQRDMKVKDDINYIFDLQKIEMNLAKKLVFNKVYFEMEDNQFYIKDFLFKYELFHNSPRILSDIKKILPQEPIPADKMLMTLAMFQPSNSLLILNNSLNSIDLFELIFHFEIILCFIKELSIKNNNILILNFINQWLKLESYNITFIEGFSLKHIVVFYELIEEQIANSTIHSVDEKFKIPLTQQMKDSINEIMNYYDTENQSQQLISAKAFAFALKRFIYRFLLIDSNIENLNLNIYLLDFTLNLWNDVEEKLIEKLFPTYLLVSHAYNCYNFIVAEIEVHERDNQVKHFVHEQHTSMNVDGLTFGPVLFARVAPVGL</sequence>
<dbReference type="InterPro" id="IPR031248">
    <property type="entry name" value="RNF213"/>
</dbReference>
<dbReference type="PANTHER" id="PTHR22605">
    <property type="entry name" value="RZ-TYPE DOMAIN-CONTAINING PROTEIN"/>
    <property type="match status" value="1"/>
</dbReference>
<dbReference type="InterPro" id="IPR027417">
    <property type="entry name" value="P-loop_NTPase"/>
</dbReference>
<feature type="domain" description="AAA+ ATPase" evidence="1">
    <location>
        <begin position="1782"/>
        <end position="1930"/>
    </location>
</feature>
<protein>
    <recommendedName>
        <fullName evidence="1">AAA+ ATPase domain-containing protein</fullName>
    </recommendedName>
</protein>
<dbReference type="EMBL" id="LLXI01001018">
    <property type="protein sequence ID" value="PKY51404.1"/>
    <property type="molecule type" value="Genomic_DNA"/>
</dbReference>
<dbReference type="GO" id="GO:0004842">
    <property type="term" value="F:ubiquitin-protein transferase activity"/>
    <property type="evidence" value="ECO:0007669"/>
    <property type="project" value="InterPro"/>
</dbReference>
<comment type="caution">
    <text evidence="2">The sequence shown here is derived from an EMBL/GenBank/DDBJ whole genome shotgun (WGS) entry which is preliminary data.</text>
</comment>
<dbReference type="VEuPathDB" id="FungiDB:FUN_025116"/>
<dbReference type="PANTHER" id="PTHR22605:SF1">
    <property type="entry name" value="RZ-TYPE DOMAIN-CONTAINING PROTEIN"/>
    <property type="match status" value="1"/>
</dbReference>
<feature type="domain" description="AAA+ ATPase" evidence="1">
    <location>
        <begin position="2100"/>
        <end position="2241"/>
    </location>
</feature>
<proteinExistence type="predicted"/>
<accession>A0A2I1GXZ6</accession>
<dbReference type="SUPFAM" id="SSF52540">
    <property type="entry name" value="P-loop containing nucleoside triphosphate hydrolases"/>
    <property type="match status" value="1"/>
</dbReference>
<keyword evidence="3" id="KW-1185">Reference proteome</keyword>